<comment type="similarity">
    <text evidence="1">Belongs to the small GTPase superfamily. Arf family.</text>
</comment>
<feature type="region of interest" description="Disordered" evidence="11">
    <location>
        <begin position="566"/>
        <end position="587"/>
    </location>
</feature>
<dbReference type="GO" id="GO:0005525">
    <property type="term" value="F:GTP binding"/>
    <property type="evidence" value="ECO:0007669"/>
    <property type="project" value="UniProtKB-KW"/>
</dbReference>
<dbReference type="SMART" id="SM00178">
    <property type="entry name" value="SAR"/>
    <property type="match status" value="1"/>
</dbReference>
<sequence>MSSVSDVGLECALCHESYASENRTPLMLHGCGHTVRIKILKACQTCCSALMDVDAPIAQVVCPFDRTVTLLTEPCVLSLKKNYALIEIIERHKKFARSDQNSPLLTNDLPPPYYLKDILLGIPCDEDPRHTAIIYCIVCESNMCAECSKRTHSGRILSKHCRVPVSEKPFSRTMCPYHSAYAIEFVCQEVGCLENNRLMCLLCRDYGRHRNHRHSLLEAEAAGLRERVREALSDFRSFIGGLNGWNIRVTQTVAEIVDLNEGSHVSARRQVEVHFQQLREELDLQKQTAIARLDAHVANRIKTLRQHQQELAFITSQVTAVSAQLQESSEMDDARLIQQQTDLIKMLDAVRTHQSEIASAPGDLSLDARISFSFSADNQIHMGINVDIRLVILGLDGAGKTTILYKLKSNEYRQPTTTVGFNVETIQYESFKITMWDVGGTPKLRRLWKHYFMNTQAIVFVIDSSCPSRFGEAQSELARIFAERQLVDACFLVILNRRQPTIANQHCVVSSAAIDQLVMNINRFSAGRTVLIHQCNAVTGIGIWEAFDALTSKLLLIRNQSEMLDAEDTRNEVEEPEMETRTQKSNF</sequence>
<feature type="compositionally biased region" description="Basic and acidic residues" evidence="11">
    <location>
        <begin position="567"/>
        <end position="587"/>
    </location>
</feature>
<dbReference type="PROSITE" id="PS51417">
    <property type="entry name" value="ARF"/>
    <property type="match status" value="1"/>
</dbReference>
<dbReference type="EMBL" id="UYYF01004888">
    <property type="protein sequence ID" value="VDN07483.1"/>
    <property type="molecule type" value="Genomic_DNA"/>
</dbReference>
<protein>
    <recommendedName>
        <fullName evidence="2">ADP-ribosylation factor-like protein 6</fullName>
    </recommendedName>
</protein>
<dbReference type="Proteomes" id="UP000276776">
    <property type="component" value="Unassembled WGS sequence"/>
</dbReference>
<keyword evidence="9" id="KW-0460">Magnesium</keyword>
<evidence type="ECO:0000256" key="4">
    <source>
        <dbReference type="ARBA" id="ARBA00022741"/>
    </source>
</evidence>
<dbReference type="PANTHER" id="PTHR11711">
    <property type="entry name" value="ADP RIBOSYLATION FACTOR-RELATED"/>
    <property type="match status" value="1"/>
</dbReference>
<dbReference type="STRING" id="103827.A0A0N5D9L5"/>
<organism evidence="17">
    <name type="scientific">Thelazia callipaeda</name>
    <name type="common">Oriental eyeworm</name>
    <name type="synonym">Parasitic nematode</name>
    <dbReference type="NCBI Taxonomy" id="103827"/>
    <lineage>
        <taxon>Eukaryota</taxon>
        <taxon>Metazoa</taxon>
        <taxon>Ecdysozoa</taxon>
        <taxon>Nematoda</taxon>
        <taxon>Chromadorea</taxon>
        <taxon>Rhabditida</taxon>
        <taxon>Spirurina</taxon>
        <taxon>Spiruromorpha</taxon>
        <taxon>Thelazioidea</taxon>
        <taxon>Thelaziidae</taxon>
        <taxon>Thelazia</taxon>
    </lineage>
</organism>
<feature type="domain" description="C2H2-type" evidence="14">
    <location>
        <begin position="142"/>
        <end position="169"/>
    </location>
</feature>
<feature type="binding site" evidence="9">
    <location>
        <position position="401"/>
    </location>
    <ligand>
        <name>Mg(2+)</name>
        <dbReference type="ChEBI" id="CHEBI:18420"/>
    </ligand>
</feature>
<reference evidence="17" key="1">
    <citation type="submission" date="2017-02" db="UniProtKB">
        <authorList>
            <consortium name="WormBaseParasite"/>
        </authorList>
    </citation>
    <scope>IDENTIFICATION</scope>
</reference>
<evidence type="ECO:0000256" key="6">
    <source>
        <dbReference type="ARBA" id="ARBA00022833"/>
    </source>
</evidence>
<dbReference type="PROSITE" id="PS51419">
    <property type="entry name" value="RAB"/>
    <property type="match status" value="1"/>
</dbReference>
<dbReference type="Gene3D" id="3.30.40.10">
    <property type="entry name" value="Zinc/RING finger domain, C3HC4 (zinc finger)"/>
    <property type="match status" value="1"/>
</dbReference>
<dbReference type="InterPro" id="IPR027417">
    <property type="entry name" value="P-loop_NTPase"/>
</dbReference>
<dbReference type="PRINTS" id="PR00328">
    <property type="entry name" value="SAR1GTPBP"/>
</dbReference>
<dbReference type="CDD" id="cd00878">
    <property type="entry name" value="Arf_Arl"/>
    <property type="match status" value="1"/>
</dbReference>
<dbReference type="GO" id="GO:0003924">
    <property type="term" value="F:GTPase activity"/>
    <property type="evidence" value="ECO:0007669"/>
    <property type="project" value="InterPro"/>
</dbReference>
<dbReference type="WBParaSite" id="TCLT_0000983001-mRNA-1">
    <property type="protein sequence ID" value="TCLT_0000983001-mRNA-1"/>
    <property type="gene ID" value="TCLT_0000983001"/>
</dbReference>
<evidence type="ECO:0000256" key="2">
    <source>
        <dbReference type="ARBA" id="ARBA00019766"/>
    </source>
</evidence>
<dbReference type="PROSITE" id="PS50119">
    <property type="entry name" value="ZF_BBOX"/>
    <property type="match status" value="1"/>
</dbReference>
<dbReference type="OrthoDB" id="2011769at2759"/>
<dbReference type="PROSITE" id="PS50089">
    <property type="entry name" value="ZF_RING_2"/>
    <property type="match status" value="1"/>
</dbReference>
<reference evidence="15 16" key="2">
    <citation type="submission" date="2018-11" db="EMBL/GenBank/DDBJ databases">
        <authorList>
            <consortium name="Pathogen Informatics"/>
        </authorList>
    </citation>
    <scope>NUCLEOTIDE SEQUENCE [LARGE SCALE GENOMIC DNA]</scope>
</reference>
<keyword evidence="16" id="KW-1185">Reference proteome</keyword>
<keyword evidence="5 10" id="KW-0863">Zinc-finger</keyword>
<evidence type="ECO:0000259" key="14">
    <source>
        <dbReference type="PROSITE" id="PS50157"/>
    </source>
</evidence>
<evidence type="ECO:0000256" key="1">
    <source>
        <dbReference type="ARBA" id="ARBA00010290"/>
    </source>
</evidence>
<feature type="binding site" evidence="8">
    <location>
        <begin position="394"/>
        <end position="401"/>
    </location>
    <ligand>
        <name>GTP</name>
        <dbReference type="ChEBI" id="CHEBI:37565"/>
    </ligand>
</feature>
<evidence type="ECO:0000256" key="11">
    <source>
        <dbReference type="SAM" id="MobiDB-lite"/>
    </source>
</evidence>
<dbReference type="GO" id="GO:0008270">
    <property type="term" value="F:zinc ion binding"/>
    <property type="evidence" value="ECO:0007669"/>
    <property type="project" value="UniProtKB-KW"/>
</dbReference>
<dbReference type="InterPro" id="IPR024156">
    <property type="entry name" value="Small_GTPase_ARF"/>
</dbReference>
<dbReference type="Gene3D" id="3.30.160.60">
    <property type="entry name" value="Classic Zinc Finger"/>
    <property type="match status" value="1"/>
</dbReference>
<feature type="binding site" evidence="8">
    <location>
        <position position="440"/>
    </location>
    <ligand>
        <name>GTP</name>
        <dbReference type="ChEBI" id="CHEBI:37565"/>
    </ligand>
</feature>
<dbReference type="CDD" id="cd19774">
    <property type="entry name" value="Bbox2_TRIM23_C-IX_rpt2"/>
    <property type="match status" value="1"/>
</dbReference>
<evidence type="ECO:0000313" key="17">
    <source>
        <dbReference type="WBParaSite" id="TCLT_0000983001-mRNA-1"/>
    </source>
</evidence>
<gene>
    <name evidence="15" type="ORF">TCLT_LOCUS9819</name>
</gene>
<dbReference type="SUPFAM" id="SSF52540">
    <property type="entry name" value="P-loop containing nucleoside triphosphate hydrolases"/>
    <property type="match status" value="1"/>
</dbReference>
<dbReference type="InterPro" id="IPR013087">
    <property type="entry name" value="Znf_C2H2_type"/>
</dbReference>
<evidence type="ECO:0000256" key="7">
    <source>
        <dbReference type="ARBA" id="ARBA00023134"/>
    </source>
</evidence>
<dbReference type="InterPro" id="IPR006689">
    <property type="entry name" value="Small_GTPase_ARF/SAR"/>
</dbReference>
<feature type="binding site" evidence="9">
    <location>
        <position position="418"/>
    </location>
    <ligand>
        <name>Mg(2+)</name>
        <dbReference type="ChEBI" id="CHEBI:18420"/>
    </ligand>
</feature>
<evidence type="ECO:0000313" key="16">
    <source>
        <dbReference type="Proteomes" id="UP000276776"/>
    </source>
</evidence>
<evidence type="ECO:0000313" key="15">
    <source>
        <dbReference type="EMBL" id="VDN07483.1"/>
    </source>
</evidence>
<dbReference type="SMART" id="SM00177">
    <property type="entry name" value="ARF"/>
    <property type="match status" value="1"/>
</dbReference>
<keyword evidence="4 8" id="KW-0547">Nucleotide-binding</keyword>
<evidence type="ECO:0000256" key="3">
    <source>
        <dbReference type="ARBA" id="ARBA00022723"/>
    </source>
</evidence>
<feature type="domain" description="RING-type" evidence="12">
    <location>
        <begin position="11"/>
        <end position="66"/>
    </location>
</feature>
<proteinExistence type="inferred from homology"/>
<dbReference type="AlphaFoldDB" id="A0A0N5D9L5"/>
<dbReference type="FunFam" id="3.40.50.300:FF:001166">
    <property type="entry name" value="ADP-ribosylation factor D"/>
    <property type="match status" value="1"/>
</dbReference>
<dbReference type="InterPro" id="IPR001841">
    <property type="entry name" value="Znf_RING"/>
</dbReference>
<keyword evidence="7 8" id="KW-0342">GTP-binding</keyword>
<dbReference type="CDD" id="cd19773">
    <property type="entry name" value="Bbox2_TRIM23_C-IX_rpt1"/>
    <property type="match status" value="1"/>
</dbReference>
<keyword evidence="3 9" id="KW-0479">Metal-binding</keyword>
<keyword evidence="6" id="KW-0862">Zinc</keyword>
<dbReference type="Gene3D" id="3.40.50.300">
    <property type="entry name" value="P-loop containing nucleotide triphosphate hydrolases"/>
    <property type="match status" value="1"/>
</dbReference>
<dbReference type="PROSITE" id="PS50157">
    <property type="entry name" value="ZINC_FINGER_C2H2_2"/>
    <property type="match status" value="1"/>
</dbReference>
<evidence type="ECO:0000256" key="8">
    <source>
        <dbReference type="PIRSR" id="PIRSR606689-1"/>
    </source>
</evidence>
<evidence type="ECO:0000256" key="9">
    <source>
        <dbReference type="PIRSR" id="PIRSR606689-2"/>
    </source>
</evidence>
<dbReference type="OMA" id="IQACDAK"/>
<evidence type="ECO:0000256" key="10">
    <source>
        <dbReference type="PROSITE-ProRule" id="PRU00024"/>
    </source>
</evidence>
<dbReference type="InterPro" id="IPR005225">
    <property type="entry name" value="Small_GTP-bd"/>
</dbReference>
<accession>A0A0N5D9L5</accession>
<dbReference type="NCBIfam" id="TIGR00231">
    <property type="entry name" value="small_GTP"/>
    <property type="match status" value="1"/>
</dbReference>
<feature type="domain" description="B box-type" evidence="13">
    <location>
        <begin position="124"/>
        <end position="165"/>
    </location>
</feature>
<evidence type="ECO:0000256" key="5">
    <source>
        <dbReference type="ARBA" id="ARBA00022771"/>
    </source>
</evidence>
<evidence type="ECO:0000259" key="13">
    <source>
        <dbReference type="PROSITE" id="PS50119"/>
    </source>
</evidence>
<name>A0A0N5D9L5_THECL</name>
<dbReference type="InterPro" id="IPR013083">
    <property type="entry name" value="Znf_RING/FYVE/PHD"/>
</dbReference>
<evidence type="ECO:0000259" key="12">
    <source>
        <dbReference type="PROSITE" id="PS50089"/>
    </source>
</evidence>
<dbReference type="Pfam" id="PF00025">
    <property type="entry name" value="Arf"/>
    <property type="match status" value="1"/>
</dbReference>
<dbReference type="SUPFAM" id="SSF57845">
    <property type="entry name" value="B-box zinc-binding domain"/>
    <property type="match status" value="1"/>
</dbReference>
<dbReference type="SMART" id="SM00336">
    <property type="entry name" value="BBOX"/>
    <property type="match status" value="2"/>
</dbReference>
<dbReference type="InterPro" id="IPR000315">
    <property type="entry name" value="Znf_B-box"/>
</dbReference>